<evidence type="ECO:0000256" key="11">
    <source>
        <dbReference type="ARBA" id="ARBA00023201"/>
    </source>
</evidence>
<evidence type="ECO:0000256" key="7">
    <source>
        <dbReference type="ARBA" id="ARBA00022989"/>
    </source>
</evidence>
<evidence type="ECO:0000256" key="14">
    <source>
        <dbReference type="RuleBase" id="RU366012"/>
    </source>
</evidence>
<comment type="similarity">
    <text evidence="2 13">Belongs to the sodium:solute symporter (SSF) (TC 2.A.21) family.</text>
</comment>
<gene>
    <name evidence="15" type="primary">putP</name>
    <name evidence="15" type="ORF">IAC55_04825</name>
</gene>
<keyword evidence="4 14" id="KW-1003">Cell membrane</keyword>
<organism evidence="15 16">
    <name type="scientific">Candidatus Fimicola merdigallinarum</name>
    <dbReference type="NCBI Taxonomy" id="2840819"/>
    <lineage>
        <taxon>Bacteria</taxon>
        <taxon>Bacillati</taxon>
        <taxon>Bacillota</taxon>
        <taxon>Clostridia</taxon>
        <taxon>Lachnospirales</taxon>
        <taxon>Lachnospiraceae</taxon>
        <taxon>Lachnospiraceae incertae sedis</taxon>
        <taxon>Candidatus Fimicola</taxon>
    </lineage>
</organism>
<proteinExistence type="inferred from homology"/>
<dbReference type="NCBIfam" id="TIGR00813">
    <property type="entry name" value="sss"/>
    <property type="match status" value="1"/>
</dbReference>
<feature type="transmembrane region" description="Helical" evidence="14">
    <location>
        <begin position="123"/>
        <end position="145"/>
    </location>
</feature>
<reference evidence="15" key="2">
    <citation type="journal article" date="2021" name="PeerJ">
        <title>Extensive microbial diversity within the chicken gut microbiome revealed by metagenomics and culture.</title>
        <authorList>
            <person name="Gilroy R."/>
            <person name="Ravi A."/>
            <person name="Getino M."/>
            <person name="Pursley I."/>
            <person name="Horton D.L."/>
            <person name="Alikhan N.F."/>
            <person name="Baker D."/>
            <person name="Gharbi K."/>
            <person name="Hall N."/>
            <person name="Watson M."/>
            <person name="Adriaenssens E.M."/>
            <person name="Foster-Nyarko E."/>
            <person name="Jarju S."/>
            <person name="Secka A."/>
            <person name="Antonio M."/>
            <person name="Oren A."/>
            <person name="Chaudhuri R.R."/>
            <person name="La Ragione R."/>
            <person name="Hildebrand F."/>
            <person name="Pallen M.J."/>
        </authorList>
    </citation>
    <scope>NUCLEOTIDE SEQUENCE</scope>
    <source>
        <strain evidence="15">F6-4510</strain>
    </source>
</reference>
<dbReference type="NCBIfam" id="TIGR02121">
    <property type="entry name" value="Na_Pro_sym"/>
    <property type="match status" value="1"/>
</dbReference>
<evidence type="ECO:0000256" key="5">
    <source>
        <dbReference type="ARBA" id="ARBA00022692"/>
    </source>
</evidence>
<name>A0A9D9H0Y0_9FIRM</name>
<evidence type="ECO:0000256" key="2">
    <source>
        <dbReference type="ARBA" id="ARBA00006434"/>
    </source>
</evidence>
<dbReference type="AlphaFoldDB" id="A0A9D9H0Y0"/>
<keyword evidence="9 14" id="KW-0406">Ion transport</keyword>
<dbReference type="GO" id="GO:0005298">
    <property type="term" value="F:proline:sodium symporter activity"/>
    <property type="evidence" value="ECO:0007669"/>
    <property type="project" value="UniProtKB-UniRule"/>
</dbReference>
<comment type="catalytic activity">
    <reaction evidence="12">
        <text>L-proline(in) + Na(+)(in) = L-proline(out) + Na(+)(out)</text>
        <dbReference type="Rhea" id="RHEA:28967"/>
        <dbReference type="ChEBI" id="CHEBI:29101"/>
        <dbReference type="ChEBI" id="CHEBI:60039"/>
    </reaction>
</comment>
<evidence type="ECO:0000256" key="4">
    <source>
        <dbReference type="ARBA" id="ARBA00022475"/>
    </source>
</evidence>
<dbReference type="PROSITE" id="PS00456">
    <property type="entry name" value="NA_SOLUT_SYMP_1"/>
    <property type="match status" value="1"/>
</dbReference>
<sequence>MTYAIVFLIYILGMLGIGLFFSNKNEDMADYILGGRSLNVWVASLSAQASDMSGWLLTGLPGLAYLSAVGSQEAIWTAIGLALGTYINWLVVAKRLRQYTEISGNALTMPDYFENRFKDNSRILRIVTALFILIFFLVYTSSAFVTGAKLFQTVFGLNYTTGLIIGAAIVVIYTCSGGFKAVCWTDLVQGAMMFFAIIVIPFTVLKMFGGLENTMEIVNATHSGAFDIIPNGTNISWIVVLTGLGWGLGYFGQPHILARFMAIRTSKEVRPARIIAMVWVIVSLTCAIMVGIVGVAYFKDAPLLNGAHETIFMELSKQLFHPVVAGILLSAILAATMSTCDSQLLVTASAVSEDIYKAFIKPSASDRELIHISRITVVVVSVIAIFIALDPESSIFGLVSYAWAGFGATFGPTVLLSLYWRRMTRKGAVAGIIAGGLTTIIWILLKGMGGIFQIYEIIPGFIVSVIAIVIVSLIDKEPSKEMTDEFDSLKTTNI</sequence>
<dbReference type="EMBL" id="JADIMX010000089">
    <property type="protein sequence ID" value="MBO8434630.1"/>
    <property type="molecule type" value="Genomic_DNA"/>
</dbReference>
<dbReference type="PROSITE" id="PS50283">
    <property type="entry name" value="NA_SOLUT_SYMP_3"/>
    <property type="match status" value="1"/>
</dbReference>
<keyword evidence="3 14" id="KW-0813">Transport</keyword>
<feature type="transmembrane region" description="Helical" evidence="14">
    <location>
        <begin position="401"/>
        <end position="420"/>
    </location>
</feature>
<feature type="transmembrane region" description="Helical" evidence="14">
    <location>
        <begin position="318"/>
        <end position="335"/>
    </location>
</feature>
<feature type="transmembrane region" description="Helical" evidence="14">
    <location>
        <begin position="451"/>
        <end position="474"/>
    </location>
</feature>
<dbReference type="Proteomes" id="UP000823611">
    <property type="component" value="Unassembled WGS sequence"/>
</dbReference>
<dbReference type="GO" id="GO:0031402">
    <property type="term" value="F:sodium ion binding"/>
    <property type="evidence" value="ECO:0007669"/>
    <property type="project" value="UniProtKB-UniRule"/>
</dbReference>
<evidence type="ECO:0000256" key="3">
    <source>
        <dbReference type="ARBA" id="ARBA00022448"/>
    </source>
</evidence>
<dbReference type="CDD" id="cd11475">
    <property type="entry name" value="SLC5sbd_PutP"/>
    <property type="match status" value="1"/>
</dbReference>
<feature type="transmembrane region" description="Helical" evidence="14">
    <location>
        <begin position="274"/>
        <end position="298"/>
    </location>
</feature>
<evidence type="ECO:0000256" key="9">
    <source>
        <dbReference type="ARBA" id="ARBA00023065"/>
    </source>
</evidence>
<comment type="function">
    <text evidence="14">Catalyzes the sodium-dependent uptake of extracellular L-proline.</text>
</comment>
<feature type="transmembrane region" description="Helical" evidence="14">
    <location>
        <begin position="5"/>
        <end position="22"/>
    </location>
</feature>
<dbReference type="PANTHER" id="PTHR48086:SF3">
    <property type="entry name" value="SODIUM_PROLINE SYMPORTER"/>
    <property type="match status" value="1"/>
</dbReference>
<dbReference type="PROSITE" id="PS00457">
    <property type="entry name" value="NA_SOLUT_SYMP_2"/>
    <property type="match status" value="1"/>
</dbReference>
<dbReference type="Gene3D" id="1.20.1730.10">
    <property type="entry name" value="Sodium/glucose cotransporter"/>
    <property type="match status" value="1"/>
</dbReference>
<evidence type="ECO:0000256" key="12">
    <source>
        <dbReference type="ARBA" id="ARBA00033708"/>
    </source>
</evidence>
<feature type="transmembrane region" description="Helical" evidence="14">
    <location>
        <begin position="369"/>
        <end position="389"/>
    </location>
</feature>
<evidence type="ECO:0000313" key="16">
    <source>
        <dbReference type="Proteomes" id="UP000823611"/>
    </source>
</evidence>
<accession>A0A9D9H0Y0</accession>
<dbReference type="InterPro" id="IPR001734">
    <property type="entry name" value="Na/solute_symporter"/>
</dbReference>
<reference evidence="15" key="1">
    <citation type="submission" date="2020-10" db="EMBL/GenBank/DDBJ databases">
        <authorList>
            <person name="Gilroy R."/>
        </authorList>
    </citation>
    <scope>NUCLEOTIDE SEQUENCE</scope>
    <source>
        <strain evidence="15">F6-4510</strain>
    </source>
</reference>
<evidence type="ECO:0000256" key="8">
    <source>
        <dbReference type="ARBA" id="ARBA00023053"/>
    </source>
</evidence>
<dbReference type="InterPro" id="IPR038377">
    <property type="entry name" value="Na/Glc_symporter_sf"/>
</dbReference>
<feature type="transmembrane region" description="Helical" evidence="14">
    <location>
        <begin position="74"/>
        <end position="93"/>
    </location>
</feature>
<comment type="caution">
    <text evidence="15">The sequence shown here is derived from an EMBL/GenBank/DDBJ whole genome shotgun (WGS) entry which is preliminary data.</text>
</comment>
<feature type="transmembrane region" description="Helical" evidence="14">
    <location>
        <begin position="187"/>
        <end position="205"/>
    </location>
</feature>
<evidence type="ECO:0000313" key="15">
    <source>
        <dbReference type="EMBL" id="MBO8434630.1"/>
    </source>
</evidence>
<keyword evidence="11 14" id="KW-0739">Sodium transport</keyword>
<evidence type="ECO:0000256" key="6">
    <source>
        <dbReference type="ARBA" id="ARBA00022847"/>
    </source>
</evidence>
<dbReference type="Pfam" id="PF00474">
    <property type="entry name" value="SSF"/>
    <property type="match status" value="1"/>
</dbReference>
<keyword evidence="10 14" id="KW-0472">Membrane</keyword>
<feature type="transmembrane region" description="Helical" evidence="14">
    <location>
        <begin position="235"/>
        <end position="253"/>
    </location>
</feature>
<keyword evidence="5 14" id="KW-0812">Transmembrane</keyword>
<evidence type="ECO:0000256" key="13">
    <source>
        <dbReference type="RuleBase" id="RU362091"/>
    </source>
</evidence>
<feature type="transmembrane region" description="Helical" evidence="14">
    <location>
        <begin position="427"/>
        <end position="445"/>
    </location>
</feature>
<feature type="transmembrane region" description="Helical" evidence="14">
    <location>
        <begin position="157"/>
        <end position="175"/>
    </location>
</feature>
<keyword evidence="8 14" id="KW-0915">Sodium</keyword>
<evidence type="ECO:0000256" key="1">
    <source>
        <dbReference type="ARBA" id="ARBA00004651"/>
    </source>
</evidence>
<comment type="subcellular location">
    <subcellularLocation>
        <location evidence="1 14">Cell membrane</location>
        <topology evidence="1 14">Multi-pass membrane protein</topology>
    </subcellularLocation>
</comment>
<dbReference type="InterPro" id="IPR050277">
    <property type="entry name" value="Sodium:Solute_Symporter"/>
</dbReference>
<keyword evidence="6 14" id="KW-0769">Symport</keyword>
<keyword evidence="14" id="KW-0029">Amino-acid transport</keyword>
<evidence type="ECO:0000256" key="10">
    <source>
        <dbReference type="ARBA" id="ARBA00023136"/>
    </source>
</evidence>
<keyword evidence="7 14" id="KW-1133">Transmembrane helix</keyword>
<protein>
    <recommendedName>
        <fullName evidence="14">Sodium/proline symporter</fullName>
    </recommendedName>
    <alternativeName>
        <fullName evidence="14">Proline permease</fullName>
    </alternativeName>
</protein>
<dbReference type="InterPro" id="IPR011851">
    <property type="entry name" value="Na/Pro_symporter"/>
</dbReference>
<dbReference type="PANTHER" id="PTHR48086">
    <property type="entry name" value="SODIUM/PROLINE SYMPORTER-RELATED"/>
    <property type="match status" value="1"/>
</dbReference>
<dbReference type="InterPro" id="IPR018212">
    <property type="entry name" value="Na/solute_symporter_CS"/>
</dbReference>
<dbReference type="GO" id="GO:0015824">
    <property type="term" value="P:proline transport"/>
    <property type="evidence" value="ECO:0007669"/>
    <property type="project" value="UniProtKB-UniRule"/>
</dbReference>
<dbReference type="GO" id="GO:0005886">
    <property type="term" value="C:plasma membrane"/>
    <property type="evidence" value="ECO:0007669"/>
    <property type="project" value="UniProtKB-SubCell"/>
</dbReference>